<dbReference type="InterPro" id="IPR013320">
    <property type="entry name" value="ConA-like_dom_sf"/>
</dbReference>
<feature type="domain" description="Laminin G" evidence="2">
    <location>
        <begin position="224"/>
        <end position="406"/>
    </location>
</feature>
<feature type="domain" description="Laminin G" evidence="2">
    <location>
        <begin position="826"/>
        <end position="1012"/>
    </location>
</feature>
<dbReference type="GeneID" id="106805469"/>
<feature type="domain" description="Laminin G" evidence="2">
    <location>
        <begin position="429"/>
        <end position="609"/>
    </location>
</feature>
<gene>
    <name evidence="4" type="primary">LOC106805469</name>
</gene>
<sequence length="1202" mass="128492">MTSYTAALVSVQTTETLAEQADAAITAALSDAADVPALTADAADALARARTIADNSTATPINVPRLRDDIAAANASAHAQLATWRRDVVAGVSALRQRAGGVEHEATGRATLTRAHVTARIVDAAQATAVRIAREQDDGGALTRMERIVDAAGEASADVVQRIMSLDEAATSLGARATRVVATVARASETLQHDDDAATTIIEKMRSIERKLSRVVSTAAALKRPTLLDSGATALQFNIVHRSPVHNQVALEFRAENISFDALLYFAEERQGGGAIYLQLISGRLHLGFHAREGATVNVTSEAQLCSHCWLHVHATRFADKAFLTVVDLQTGRQTTGYAQTDDASVRNVTITSPAYVGGLPANYVTNKPVTAERFVGCLFQLEVDDQPVSLHRSVTPPPTDPTRCCVAPPMRQRDDAWNVRCDDQDCSQAVRFTGIHSYLQMEPQDIEVGNRSEFLFDFTTHSSNAPLVIVRSDNGAEYLLSLTAGRVSLSISKPNATTLRMRTRGASYGDGSFYQLHARHNSSVASLRLSYLNATSSAVVEDLHAAVRGRLARFPALPRFFLGGDGSSGGASFAGCMRHFYHGTAFRGVTPRDLDALVVASAGVSRHCAHPTVVGVSFRGDGSYAQMNVSSGVTLADLYSSRVTFKTRAPSGVALFATDADGNALYVALYNGDVFIQIVVAWTQLLQPIRTAGLGLDDGRWHTVQFDAGDAIPALMVDGVRYIHTRPVQLPRGPAVEVYLGGTPVRVIKQRELPVTRSYRGDVTSMSVNGNRIDLADPETVLESEGVAIDAVLPAADSAPPADKFVAIVSSECEPVELSNITVPGLRFGRERGSHAVFSVRGFGSDPLRSMLVLTMRFRSLAPSGVLMYAASSLRIPRDYMCLYLQEGRLVFSMQTSPRDRRTERLASNKKYADGNQWEVNVVRMNNFVAMVVTEARDYVNNGLDSERDASSLVQPDLYIGGVPTSARTPSLLADVPALQGCVMQVTVGTTERTRALQLQDPVTSSGTAACAASERAGLSFGGAGYAVVSSRFTLGASLSFTLVLHAHNASALLLYAATSPTDFLVVDINATTARLLLSNGARDAYETTVGLRGGPLCDAREHTVTADMNTRSVTLSVDGLAEETTFNNGFSLVTLASRLYLGGAPPGGGGVTGDRLPNAEAPDFSGCVKRMVLNGNDVALHELRRENVDYGCVDPAADTR</sequence>
<dbReference type="InterPro" id="IPR001791">
    <property type="entry name" value="Laminin_G"/>
</dbReference>
<reference evidence="4" key="1">
    <citation type="submission" date="2025-08" db="UniProtKB">
        <authorList>
            <consortium name="RefSeq"/>
        </authorList>
    </citation>
    <scope>IDENTIFICATION</scope>
</reference>
<feature type="domain" description="Laminin G" evidence="2">
    <location>
        <begin position="1017"/>
        <end position="1194"/>
    </location>
</feature>
<dbReference type="RefSeq" id="XP_014662548.1">
    <property type="nucleotide sequence ID" value="XM_014807062.1"/>
</dbReference>
<evidence type="ECO:0000313" key="4">
    <source>
        <dbReference type="RefSeq" id="XP_014662548.1"/>
    </source>
</evidence>
<name>A0ABM1DRH7_PRICU</name>
<dbReference type="CDD" id="cd00110">
    <property type="entry name" value="LamG"/>
    <property type="match status" value="4"/>
</dbReference>
<feature type="domain" description="Laminin G" evidence="2">
    <location>
        <begin position="616"/>
        <end position="814"/>
    </location>
</feature>
<dbReference type="Pfam" id="PF02210">
    <property type="entry name" value="Laminin_G_2"/>
    <property type="match status" value="4"/>
</dbReference>
<keyword evidence="3" id="KW-1185">Reference proteome</keyword>
<evidence type="ECO:0000259" key="2">
    <source>
        <dbReference type="PROSITE" id="PS50025"/>
    </source>
</evidence>
<dbReference type="InterPro" id="IPR050372">
    <property type="entry name" value="Neurexin-related_CASP"/>
</dbReference>
<dbReference type="SUPFAM" id="SSF49899">
    <property type="entry name" value="Concanavalin A-like lectins/glucanases"/>
    <property type="match status" value="5"/>
</dbReference>
<comment type="caution">
    <text evidence="1">Lacks conserved residue(s) required for the propagation of feature annotation.</text>
</comment>
<evidence type="ECO:0000313" key="3">
    <source>
        <dbReference type="Proteomes" id="UP000695022"/>
    </source>
</evidence>
<proteinExistence type="predicted"/>
<protein>
    <submittedName>
        <fullName evidence="4">Laminin subunit alpha-1-like</fullName>
    </submittedName>
</protein>
<dbReference type="Gene3D" id="2.60.120.200">
    <property type="match status" value="5"/>
</dbReference>
<dbReference type="PROSITE" id="PS50025">
    <property type="entry name" value="LAM_G_DOMAIN"/>
    <property type="match status" value="5"/>
</dbReference>
<dbReference type="SMART" id="SM00282">
    <property type="entry name" value="LamG"/>
    <property type="match status" value="5"/>
</dbReference>
<evidence type="ECO:0000256" key="1">
    <source>
        <dbReference type="PROSITE-ProRule" id="PRU00122"/>
    </source>
</evidence>
<dbReference type="PANTHER" id="PTHR15036">
    <property type="entry name" value="PIKACHURIN-LIKE PROTEIN"/>
    <property type="match status" value="1"/>
</dbReference>
<dbReference type="Proteomes" id="UP000695022">
    <property type="component" value="Unplaced"/>
</dbReference>
<organism evidence="3 4">
    <name type="scientific">Priapulus caudatus</name>
    <name type="common">Priapulid worm</name>
    <dbReference type="NCBI Taxonomy" id="37621"/>
    <lineage>
        <taxon>Eukaryota</taxon>
        <taxon>Metazoa</taxon>
        <taxon>Ecdysozoa</taxon>
        <taxon>Scalidophora</taxon>
        <taxon>Priapulida</taxon>
        <taxon>Priapulimorpha</taxon>
        <taxon>Priapulimorphida</taxon>
        <taxon>Priapulidae</taxon>
        <taxon>Priapulus</taxon>
    </lineage>
</organism>
<accession>A0ABM1DRH7</accession>
<dbReference type="PANTHER" id="PTHR15036:SF67">
    <property type="entry name" value="LAMININ SUBUNIT ALPHA-LIKE PROTEIN"/>
    <property type="match status" value="1"/>
</dbReference>